<name>A0A059CIE8_EUCGR</name>
<gene>
    <name evidence="2" type="ORF">EUGRSUZ_D02176</name>
</gene>
<protein>
    <submittedName>
        <fullName evidence="2">Uncharacterized protein</fullName>
    </submittedName>
</protein>
<dbReference type="Gramene" id="KCW77921">
    <property type="protein sequence ID" value="KCW77921"/>
    <property type="gene ID" value="EUGRSUZ_D02176"/>
</dbReference>
<reference evidence="2" key="1">
    <citation type="submission" date="2013-07" db="EMBL/GenBank/DDBJ databases">
        <title>The genome of Eucalyptus grandis.</title>
        <authorList>
            <person name="Schmutz J."/>
            <person name="Hayes R."/>
            <person name="Myburg A."/>
            <person name="Tuskan G."/>
            <person name="Grattapaglia D."/>
            <person name="Rokhsar D.S."/>
        </authorList>
    </citation>
    <scope>NUCLEOTIDE SEQUENCE</scope>
    <source>
        <tissue evidence="2">Leaf extractions</tissue>
    </source>
</reference>
<sequence length="68" mass="8005">MQSLQALNQAEHALCCFKIQPMAMSDNHQRPWKPSRDSPNFALAFFSTSPWMNLSPSFGFFFFFFFKF</sequence>
<keyword evidence="1" id="KW-1133">Transmembrane helix</keyword>
<evidence type="ECO:0000313" key="2">
    <source>
        <dbReference type="EMBL" id="KCW77921.1"/>
    </source>
</evidence>
<accession>A0A059CIE8</accession>
<organism evidence="2">
    <name type="scientific">Eucalyptus grandis</name>
    <name type="common">Flooded gum</name>
    <dbReference type="NCBI Taxonomy" id="71139"/>
    <lineage>
        <taxon>Eukaryota</taxon>
        <taxon>Viridiplantae</taxon>
        <taxon>Streptophyta</taxon>
        <taxon>Embryophyta</taxon>
        <taxon>Tracheophyta</taxon>
        <taxon>Spermatophyta</taxon>
        <taxon>Magnoliopsida</taxon>
        <taxon>eudicotyledons</taxon>
        <taxon>Gunneridae</taxon>
        <taxon>Pentapetalae</taxon>
        <taxon>rosids</taxon>
        <taxon>malvids</taxon>
        <taxon>Myrtales</taxon>
        <taxon>Myrtaceae</taxon>
        <taxon>Myrtoideae</taxon>
        <taxon>Eucalypteae</taxon>
        <taxon>Eucalyptus</taxon>
    </lineage>
</organism>
<keyword evidence="1" id="KW-0472">Membrane</keyword>
<evidence type="ECO:0000256" key="1">
    <source>
        <dbReference type="SAM" id="Phobius"/>
    </source>
</evidence>
<dbReference type="AlphaFoldDB" id="A0A059CIE8"/>
<dbReference type="EMBL" id="KK198756">
    <property type="protein sequence ID" value="KCW77921.1"/>
    <property type="molecule type" value="Genomic_DNA"/>
</dbReference>
<feature type="transmembrane region" description="Helical" evidence="1">
    <location>
        <begin position="41"/>
        <end position="66"/>
    </location>
</feature>
<proteinExistence type="predicted"/>
<dbReference type="InParanoid" id="A0A059CIE8"/>
<keyword evidence="1" id="KW-0812">Transmembrane</keyword>